<comment type="caution">
    <text evidence="2">The sequence shown here is derived from an EMBL/GenBank/DDBJ whole genome shotgun (WGS) entry which is preliminary data.</text>
</comment>
<dbReference type="RefSeq" id="WP_100178208.1">
    <property type="nucleotide sequence ID" value="NZ_LFJC01000003.1"/>
</dbReference>
<reference evidence="2 3" key="1">
    <citation type="submission" date="2015-06" db="EMBL/GenBank/DDBJ databases">
        <title>Comparative genome analysis of nirS-carrying Bradyrhizobium sp. strains.</title>
        <authorList>
            <person name="Ishii S."/>
            <person name="Jang J."/>
            <person name="Nishizawa T."/>
            <person name="Senoo K."/>
        </authorList>
    </citation>
    <scope>NUCLEOTIDE SEQUENCE [LARGE SCALE GENOMIC DNA]</scope>
    <source>
        <strain evidence="2 3">TSA1</strain>
    </source>
</reference>
<keyword evidence="1" id="KW-1133">Transmembrane helix</keyword>
<keyword evidence="1" id="KW-0812">Transmembrane</keyword>
<gene>
    <name evidence="2" type="ORF">TSA1_21560</name>
</gene>
<protein>
    <submittedName>
        <fullName evidence="2">Uncharacterized protein</fullName>
    </submittedName>
</protein>
<evidence type="ECO:0000313" key="2">
    <source>
        <dbReference type="EMBL" id="PIT03052.1"/>
    </source>
</evidence>
<name>A0A2M6UEL4_9BRAD</name>
<dbReference type="EMBL" id="LFJC01000003">
    <property type="protein sequence ID" value="PIT03052.1"/>
    <property type="molecule type" value="Genomic_DNA"/>
</dbReference>
<proteinExistence type="predicted"/>
<accession>A0A2M6UEL4</accession>
<dbReference type="Proteomes" id="UP000228930">
    <property type="component" value="Unassembled WGS sequence"/>
</dbReference>
<evidence type="ECO:0000313" key="3">
    <source>
        <dbReference type="Proteomes" id="UP000228930"/>
    </source>
</evidence>
<keyword evidence="3" id="KW-1185">Reference proteome</keyword>
<keyword evidence="1" id="KW-0472">Membrane</keyword>
<dbReference type="AlphaFoldDB" id="A0A2M6UEL4"/>
<feature type="transmembrane region" description="Helical" evidence="1">
    <location>
        <begin position="25"/>
        <end position="46"/>
    </location>
</feature>
<feature type="transmembrane region" description="Helical" evidence="1">
    <location>
        <begin position="58"/>
        <end position="80"/>
    </location>
</feature>
<sequence length="347" mass="38867">MNIKEIADSLSTVFKLVSDSSFSSFLSVVGLTLLAVAVFLTYKAVTSKPDQFPFSMKIILYLSLIGGMVFSAAGPSVALLNVVSVPRMSADQAFKNLEDNAEVKRVVRLIAYDPAEEPGLALDRLTKLGPSDQLYSFVASYDELVGYKVADALAKVGQSKKNIKRVSAIIFPLNTGLFPANSRGLIQVIKEIEDRREIQTQLTRKFFDGTNALDPNEQQDLANTSIPSYRLDRYADKYPHYCSLTYKFACKNSAYSAHAFVGNISNDWNPLGFSQQTNEDRCGLSPTKYCEYTNWDAARQEYRNKFGARAFLIRNLEINKIPGRVMIDFDRPYDQTLPNVGSEYTQR</sequence>
<evidence type="ECO:0000256" key="1">
    <source>
        <dbReference type="SAM" id="Phobius"/>
    </source>
</evidence>
<organism evidence="2 3">
    <name type="scientific">Bradyrhizobium nitroreducens</name>
    <dbReference type="NCBI Taxonomy" id="709803"/>
    <lineage>
        <taxon>Bacteria</taxon>
        <taxon>Pseudomonadati</taxon>
        <taxon>Pseudomonadota</taxon>
        <taxon>Alphaproteobacteria</taxon>
        <taxon>Hyphomicrobiales</taxon>
        <taxon>Nitrobacteraceae</taxon>
        <taxon>Bradyrhizobium</taxon>
    </lineage>
</organism>